<evidence type="ECO:0000256" key="8">
    <source>
        <dbReference type="ARBA" id="ARBA00023136"/>
    </source>
</evidence>
<dbReference type="CDD" id="cd03259">
    <property type="entry name" value="ABC_Carb_Solutes_like"/>
    <property type="match status" value="1"/>
</dbReference>
<dbReference type="InterPro" id="IPR003439">
    <property type="entry name" value="ABC_transporter-like_ATP-bd"/>
</dbReference>
<keyword evidence="6" id="KW-0408">Iron</keyword>
<keyword evidence="11" id="KW-1185">Reference proteome</keyword>
<dbReference type="InterPro" id="IPR008995">
    <property type="entry name" value="Mo/tungstate-bd_C_term_dom"/>
</dbReference>
<keyword evidence="4" id="KW-0547">Nucleotide-binding</keyword>
<dbReference type="PROSITE" id="PS50893">
    <property type="entry name" value="ABC_TRANSPORTER_2"/>
    <property type="match status" value="1"/>
</dbReference>
<dbReference type="SUPFAM" id="SSF52540">
    <property type="entry name" value="P-loop containing nucleoside triphosphate hydrolases"/>
    <property type="match status" value="1"/>
</dbReference>
<keyword evidence="7" id="KW-0406">Ion transport</keyword>
<dbReference type="SUPFAM" id="SSF50331">
    <property type="entry name" value="MOP-like"/>
    <property type="match status" value="1"/>
</dbReference>
<dbReference type="SMART" id="SM00382">
    <property type="entry name" value="AAA"/>
    <property type="match status" value="1"/>
</dbReference>
<keyword evidence="2" id="KW-1003">Cell membrane</keyword>
<evidence type="ECO:0000256" key="5">
    <source>
        <dbReference type="ARBA" id="ARBA00022840"/>
    </source>
</evidence>
<gene>
    <name evidence="10" type="ORF">QEZ52_14370</name>
</gene>
<dbReference type="InterPro" id="IPR027417">
    <property type="entry name" value="P-loop_NTPase"/>
</dbReference>
<dbReference type="InterPro" id="IPR050093">
    <property type="entry name" value="ABC_SmlMolc_Importer"/>
</dbReference>
<accession>A0ABZ2XNX3</accession>
<evidence type="ECO:0000256" key="1">
    <source>
        <dbReference type="ARBA" id="ARBA00022448"/>
    </source>
</evidence>
<dbReference type="Gene3D" id="3.40.50.300">
    <property type="entry name" value="P-loop containing nucleotide triphosphate hydrolases"/>
    <property type="match status" value="1"/>
</dbReference>
<evidence type="ECO:0000259" key="9">
    <source>
        <dbReference type="PROSITE" id="PS50893"/>
    </source>
</evidence>
<organism evidence="10 11">
    <name type="scientific">Aliisedimentitalea scapharcae</name>
    <dbReference type="NCBI Taxonomy" id="1524259"/>
    <lineage>
        <taxon>Bacteria</taxon>
        <taxon>Pseudomonadati</taxon>
        <taxon>Pseudomonadota</taxon>
        <taxon>Alphaproteobacteria</taxon>
        <taxon>Rhodobacterales</taxon>
        <taxon>Roseobacteraceae</taxon>
        <taxon>Aliisedimentitalea</taxon>
    </lineage>
</organism>
<sequence length="366" mass="40624">MTPHSLSQPVPAPRLEIRNLVRHFEGRAVVDDVSLRIQAGQVTCLLGPSGCGKSTTLRMIAGVEMQDSGEIYVDGKLICDTVFRVPPERREIGLMFQDFALFPHLSVAENVAFGLNGPREEKRARVEELLERVHLTRFIDGYPHQLSGGEQQRVALARALAPRPRIMLMDEPFSGLDNRLRDGVRDETLSLLKEEDTAVLLVTHEPEEAMRMADEIALMRGGKIVQQGAPYNVYTRPVDRAAVAFFSDTNVLRSTVQGALAQTPFGQFLAPGVPDGTEVDIVFRPQHVRLDFDRQGGGPLPTPSDGVAARGVVTRARFLGHESLVEFRMDHDGSVLKATVPNVFLPEEGRVMWLTVRRNRCFVFPA</sequence>
<evidence type="ECO:0000313" key="11">
    <source>
        <dbReference type="Proteomes" id="UP001623232"/>
    </source>
</evidence>
<evidence type="ECO:0000256" key="2">
    <source>
        <dbReference type="ARBA" id="ARBA00022475"/>
    </source>
</evidence>
<dbReference type="Pfam" id="PF00005">
    <property type="entry name" value="ABC_tran"/>
    <property type="match status" value="1"/>
</dbReference>
<dbReference type="InterPro" id="IPR013611">
    <property type="entry name" value="Transp-assoc_OB_typ2"/>
</dbReference>
<evidence type="ECO:0000256" key="6">
    <source>
        <dbReference type="ARBA" id="ARBA00023004"/>
    </source>
</evidence>
<keyword evidence="5 10" id="KW-0067">ATP-binding</keyword>
<dbReference type="EMBL" id="CP123584">
    <property type="protein sequence ID" value="WZK87784.1"/>
    <property type="molecule type" value="Genomic_DNA"/>
</dbReference>
<reference evidence="10 11" key="1">
    <citation type="submission" date="2023-04" db="EMBL/GenBank/DDBJ databases">
        <title>Complete genome sequence of Alisedimentitalea scapharcae.</title>
        <authorList>
            <person name="Rong J.-C."/>
            <person name="Yi M.-L."/>
            <person name="Zhao Q."/>
        </authorList>
    </citation>
    <scope>NUCLEOTIDE SEQUENCE [LARGE SCALE GENOMIC DNA]</scope>
    <source>
        <strain evidence="10 11">KCTC 42119</strain>
    </source>
</reference>
<keyword evidence="8" id="KW-0472">Membrane</keyword>
<dbReference type="PANTHER" id="PTHR42781">
    <property type="entry name" value="SPERMIDINE/PUTRESCINE IMPORT ATP-BINDING PROTEIN POTA"/>
    <property type="match status" value="1"/>
</dbReference>
<dbReference type="InterPro" id="IPR015853">
    <property type="entry name" value="ABC_transpr_FbpC"/>
</dbReference>
<keyword evidence="3" id="KW-0410">Iron transport</keyword>
<protein>
    <submittedName>
        <fullName evidence="10">ABC transporter ATP-binding protein</fullName>
    </submittedName>
</protein>
<dbReference type="InterPro" id="IPR017871">
    <property type="entry name" value="ABC_transporter-like_CS"/>
</dbReference>
<keyword evidence="1" id="KW-0813">Transport</keyword>
<dbReference type="PANTHER" id="PTHR42781:SF4">
    <property type="entry name" value="SPERMIDINE_PUTRESCINE IMPORT ATP-BINDING PROTEIN POTA"/>
    <property type="match status" value="1"/>
</dbReference>
<dbReference type="InterPro" id="IPR003593">
    <property type="entry name" value="AAA+_ATPase"/>
</dbReference>
<dbReference type="Pfam" id="PF08402">
    <property type="entry name" value="TOBE_2"/>
    <property type="match status" value="1"/>
</dbReference>
<evidence type="ECO:0000256" key="7">
    <source>
        <dbReference type="ARBA" id="ARBA00023065"/>
    </source>
</evidence>
<dbReference type="PROSITE" id="PS00211">
    <property type="entry name" value="ABC_TRANSPORTER_1"/>
    <property type="match status" value="1"/>
</dbReference>
<evidence type="ECO:0000256" key="3">
    <source>
        <dbReference type="ARBA" id="ARBA00022496"/>
    </source>
</evidence>
<name>A0ABZ2XNX3_9RHOB</name>
<proteinExistence type="predicted"/>
<evidence type="ECO:0000313" key="10">
    <source>
        <dbReference type="EMBL" id="WZK87784.1"/>
    </source>
</evidence>
<dbReference type="GO" id="GO:0005524">
    <property type="term" value="F:ATP binding"/>
    <property type="evidence" value="ECO:0007669"/>
    <property type="project" value="UniProtKB-KW"/>
</dbReference>
<evidence type="ECO:0000256" key="4">
    <source>
        <dbReference type="ARBA" id="ARBA00022741"/>
    </source>
</evidence>
<dbReference type="Proteomes" id="UP001623232">
    <property type="component" value="Chromosome"/>
</dbReference>
<dbReference type="RefSeq" id="WP_406645099.1">
    <property type="nucleotide sequence ID" value="NZ_CP123584.1"/>
</dbReference>
<feature type="domain" description="ABC transporter" evidence="9">
    <location>
        <begin position="15"/>
        <end position="246"/>
    </location>
</feature>